<feature type="non-terminal residue" evidence="2">
    <location>
        <position position="234"/>
    </location>
</feature>
<comment type="caution">
    <text evidence="2">The sequence shown here is derived from an EMBL/GenBank/DDBJ whole genome shotgun (WGS) entry which is preliminary data.</text>
</comment>
<dbReference type="OrthoDB" id="2439252at2759"/>
<dbReference type="Gene3D" id="3.30.70.440">
    <property type="entry name" value="Killer toxin KP6 alpha-subunit"/>
    <property type="match status" value="1"/>
</dbReference>
<organism evidence="2 3">
    <name type="scientific">Racocetra fulgida</name>
    <dbReference type="NCBI Taxonomy" id="60492"/>
    <lineage>
        <taxon>Eukaryota</taxon>
        <taxon>Fungi</taxon>
        <taxon>Fungi incertae sedis</taxon>
        <taxon>Mucoromycota</taxon>
        <taxon>Glomeromycotina</taxon>
        <taxon>Glomeromycetes</taxon>
        <taxon>Diversisporales</taxon>
        <taxon>Gigasporaceae</taxon>
        <taxon>Racocetra</taxon>
    </lineage>
</organism>
<feature type="region of interest" description="Disordered" evidence="1">
    <location>
        <begin position="194"/>
        <end position="234"/>
    </location>
</feature>
<feature type="non-terminal residue" evidence="2">
    <location>
        <position position="1"/>
    </location>
</feature>
<feature type="compositionally biased region" description="Low complexity" evidence="1">
    <location>
        <begin position="194"/>
        <end position="226"/>
    </location>
</feature>
<keyword evidence="3" id="KW-1185">Reference proteome</keyword>
<dbReference type="EMBL" id="CAJVPZ010060632">
    <property type="protein sequence ID" value="CAG8790378.1"/>
    <property type="molecule type" value="Genomic_DNA"/>
</dbReference>
<evidence type="ECO:0000256" key="1">
    <source>
        <dbReference type="SAM" id="MobiDB-lite"/>
    </source>
</evidence>
<proteinExistence type="predicted"/>
<evidence type="ECO:0000313" key="3">
    <source>
        <dbReference type="Proteomes" id="UP000789396"/>
    </source>
</evidence>
<dbReference type="AlphaFoldDB" id="A0A9N9JR23"/>
<sequence length="234" mass="27093">MDTVEQPAESDILLGNDKIEEIIAKLLDESSYAPKTAQATITYLQLIDEPAATEEILDDEGIISMVQADENEESVRQEIKDEDEVPDPPVTAAEVFNAMQTVIRYEEQENSESNLSLEELEFLRNLLKEYKRVYEKSKKQQKITSFFNFQSSHPYDSQLQDTYSKDLYFQDSYSQDLYLQDSYSQDLYLQDSYSQDSYSQDSYSQNLYSQESVSQESVSQESDSQELYPQDSYS</sequence>
<reference evidence="2" key="1">
    <citation type="submission" date="2021-06" db="EMBL/GenBank/DDBJ databases">
        <authorList>
            <person name="Kallberg Y."/>
            <person name="Tangrot J."/>
            <person name="Rosling A."/>
        </authorList>
    </citation>
    <scope>NUCLEOTIDE SEQUENCE</scope>
    <source>
        <strain evidence="2">IN212</strain>
    </source>
</reference>
<accession>A0A9N9JR23</accession>
<protein>
    <submittedName>
        <fullName evidence="2">18785_t:CDS:1</fullName>
    </submittedName>
</protein>
<dbReference type="Proteomes" id="UP000789396">
    <property type="component" value="Unassembled WGS sequence"/>
</dbReference>
<evidence type="ECO:0000313" key="2">
    <source>
        <dbReference type="EMBL" id="CAG8790378.1"/>
    </source>
</evidence>
<name>A0A9N9JR23_9GLOM</name>
<gene>
    <name evidence="2" type="ORF">RFULGI_LOCUS16684</name>
</gene>